<evidence type="ECO:0000313" key="2">
    <source>
        <dbReference type="Proteomes" id="UP000324222"/>
    </source>
</evidence>
<comment type="caution">
    <text evidence="1">The sequence shown here is derived from an EMBL/GenBank/DDBJ whole genome shotgun (WGS) entry which is preliminary data.</text>
</comment>
<proteinExistence type="predicted"/>
<protein>
    <submittedName>
        <fullName evidence="1">Uncharacterized protein</fullName>
    </submittedName>
</protein>
<sequence length="87" mass="10448">MYLSARQIEDMEKLKHKFAAKKNPVSWRFTGGRSRGFWGKSTQRYYSPSFYPYDLLRDFKGGQQQFQACWDPDSKNARGWGQYRPRR</sequence>
<organism evidence="1 2">
    <name type="scientific">Portunus trituberculatus</name>
    <name type="common">Swimming crab</name>
    <name type="synonym">Neptunus trituberculatus</name>
    <dbReference type="NCBI Taxonomy" id="210409"/>
    <lineage>
        <taxon>Eukaryota</taxon>
        <taxon>Metazoa</taxon>
        <taxon>Ecdysozoa</taxon>
        <taxon>Arthropoda</taxon>
        <taxon>Crustacea</taxon>
        <taxon>Multicrustacea</taxon>
        <taxon>Malacostraca</taxon>
        <taxon>Eumalacostraca</taxon>
        <taxon>Eucarida</taxon>
        <taxon>Decapoda</taxon>
        <taxon>Pleocyemata</taxon>
        <taxon>Brachyura</taxon>
        <taxon>Eubrachyura</taxon>
        <taxon>Portunoidea</taxon>
        <taxon>Portunidae</taxon>
        <taxon>Portuninae</taxon>
        <taxon>Portunus</taxon>
    </lineage>
</organism>
<dbReference type="EMBL" id="VSRR010001829">
    <property type="protein sequence ID" value="MPC27938.1"/>
    <property type="molecule type" value="Genomic_DNA"/>
</dbReference>
<gene>
    <name evidence="1" type="ORF">E2C01_021128</name>
</gene>
<dbReference type="Proteomes" id="UP000324222">
    <property type="component" value="Unassembled WGS sequence"/>
</dbReference>
<accession>A0A5B7E2F4</accession>
<dbReference type="AlphaFoldDB" id="A0A5B7E2F4"/>
<evidence type="ECO:0000313" key="1">
    <source>
        <dbReference type="EMBL" id="MPC27938.1"/>
    </source>
</evidence>
<keyword evidence="2" id="KW-1185">Reference proteome</keyword>
<reference evidence="1 2" key="1">
    <citation type="submission" date="2019-05" db="EMBL/GenBank/DDBJ databases">
        <title>Another draft genome of Portunus trituberculatus and its Hox gene families provides insights of decapod evolution.</title>
        <authorList>
            <person name="Jeong J.-H."/>
            <person name="Song I."/>
            <person name="Kim S."/>
            <person name="Choi T."/>
            <person name="Kim D."/>
            <person name="Ryu S."/>
            <person name="Kim W."/>
        </authorList>
    </citation>
    <scope>NUCLEOTIDE SEQUENCE [LARGE SCALE GENOMIC DNA]</scope>
    <source>
        <tissue evidence="1">Muscle</tissue>
    </source>
</reference>
<name>A0A5B7E2F4_PORTR</name>